<comment type="caution">
    <text evidence="3">The sequence shown here is derived from an EMBL/GenBank/DDBJ whole genome shotgun (WGS) entry which is preliminary data.</text>
</comment>
<dbReference type="InterPro" id="IPR054490">
    <property type="entry name" value="BT_1020-like_b-sandwich_1"/>
</dbReference>
<dbReference type="InterPro" id="IPR036278">
    <property type="entry name" value="Sialidase_sf"/>
</dbReference>
<keyword evidence="4" id="KW-1185">Reference proteome</keyword>
<evidence type="ECO:0000313" key="4">
    <source>
        <dbReference type="Proteomes" id="UP000641588"/>
    </source>
</evidence>
<dbReference type="EMBL" id="WHOD01000035">
    <property type="protein sequence ID" value="NOU93120.1"/>
    <property type="molecule type" value="Genomic_DNA"/>
</dbReference>
<keyword evidence="3" id="KW-0326">Glycosidase</keyword>
<dbReference type="InterPro" id="IPR056425">
    <property type="entry name" value="Beta-prop_BT_1020"/>
</dbReference>
<evidence type="ECO:0000313" key="3">
    <source>
        <dbReference type="EMBL" id="NOU93120.1"/>
    </source>
</evidence>
<proteinExistence type="predicted"/>
<protein>
    <submittedName>
        <fullName evidence="3">Six-hairpin glycosidase</fullName>
    </submittedName>
</protein>
<accession>A0A972GUM8</accession>
<dbReference type="Pfam" id="PF24067">
    <property type="entry name" value="Beta-prop_BT_1020"/>
    <property type="match status" value="1"/>
</dbReference>
<dbReference type="SUPFAM" id="SSF50939">
    <property type="entry name" value="Sialidases"/>
    <property type="match status" value="1"/>
</dbReference>
<evidence type="ECO:0000259" key="1">
    <source>
        <dbReference type="Pfam" id="PF22585"/>
    </source>
</evidence>
<reference evidence="3" key="1">
    <citation type="submission" date="2019-10" db="EMBL/GenBank/DDBJ databases">
        <title>Description of Paenibacillus glebae sp. nov.</title>
        <authorList>
            <person name="Carlier A."/>
            <person name="Qi S."/>
        </authorList>
    </citation>
    <scope>NUCLEOTIDE SEQUENCE</scope>
    <source>
        <strain evidence="3">LMG 31456</strain>
    </source>
</reference>
<dbReference type="RefSeq" id="WP_171651321.1">
    <property type="nucleotide sequence ID" value="NZ_WHOD01000035.1"/>
</dbReference>
<dbReference type="Pfam" id="PF22585">
    <property type="entry name" value="Sialidase-like_CBM"/>
    <property type="match status" value="1"/>
</dbReference>
<dbReference type="AlphaFoldDB" id="A0A972GUM8"/>
<feature type="domain" description="BT-1020-like structural beta-sandwich" evidence="1">
    <location>
        <begin position="413"/>
        <end position="570"/>
    </location>
</feature>
<sequence>MDQLSGPVRYTGGEIANLDYHHGQLRPAVGVQHYQVLRANRSHPEWADGFGWTYNHAPMLAYWNETFYLEYLSDPVSEHVPPGQTLLVTSRDGIHWGKPLVVFPQYRLAEDVRRPDGVVLQAGTAAVMHQRMGFYVSPGGKLLALGFYGFCPTPKDKPNDGLGIGRVVREIGIDGAFGPIYFIRYNGHAGWDEENTQFPFYRESPDAAFLDACEALLTDKLATLQWWEEDRSSDGFYAVEEQRALSYYRLPDGRIVGLWKSSNAAISSDEGRTWSLVEDVPSLIMAGAKIWGQQTSDGNYALVYNPSPTGTHRWPLAIVTGENGTDFDRMLLAGGEVPPRRYGGQHKDYGLNYVRGIEAANGMPPRGSLWITYSMNKEDIWVCEIPVPVQDRIHSHVRDEFTDLVSGGPVPGWNIYSPLWAPVTVEDFPSMADKSLRLADRDPYDYAKAERVFPESRRVEIRCKISAGQSDHGQLFIECCDGKSTAPLRVVFDSNGYIRVLNQGYYVEVHPYEAGVWYDVAISVDAVLQNYELAIGGIKKKFRFFAPVLSVERITFRTGPVRRDPHLETRVQGGDVGDGDEPVPEAIYYINLMETNGEEL</sequence>
<dbReference type="Proteomes" id="UP000641588">
    <property type="component" value="Unassembled WGS sequence"/>
</dbReference>
<name>A0A972GUM8_9BACL</name>
<feature type="domain" description="BT-1020-like N-terminal beta-propeller" evidence="2">
    <location>
        <begin position="7"/>
        <end position="242"/>
    </location>
</feature>
<dbReference type="GO" id="GO:0016798">
    <property type="term" value="F:hydrolase activity, acting on glycosyl bonds"/>
    <property type="evidence" value="ECO:0007669"/>
    <property type="project" value="UniProtKB-KW"/>
</dbReference>
<keyword evidence="3" id="KW-0378">Hydrolase</keyword>
<organism evidence="3 4">
    <name type="scientific">Paenibacillus foliorum</name>
    <dbReference type="NCBI Taxonomy" id="2654974"/>
    <lineage>
        <taxon>Bacteria</taxon>
        <taxon>Bacillati</taxon>
        <taxon>Bacillota</taxon>
        <taxon>Bacilli</taxon>
        <taxon>Bacillales</taxon>
        <taxon>Paenibacillaceae</taxon>
        <taxon>Paenibacillus</taxon>
    </lineage>
</organism>
<evidence type="ECO:0000259" key="2">
    <source>
        <dbReference type="Pfam" id="PF24067"/>
    </source>
</evidence>
<dbReference type="CDD" id="cd15482">
    <property type="entry name" value="Sialidase_non-viral"/>
    <property type="match status" value="1"/>
</dbReference>
<gene>
    <name evidence="3" type="ORF">GC093_07740</name>
</gene>